<dbReference type="KEGG" id="mmed:Mame_01680"/>
<gene>
    <name evidence="2" type="ORF">Mame_01680</name>
</gene>
<dbReference type="RefSeq" id="WP_018066168.1">
    <property type="nucleotide sequence ID" value="NZ_AQWH01000020.1"/>
</dbReference>
<accession>A0A1U9Z002</accession>
<name>A0A1U9Z002_9HYPH</name>
<proteinExistence type="predicted"/>
<dbReference type="EMBL" id="CP020330">
    <property type="protein sequence ID" value="AQZ51027.1"/>
    <property type="molecule type" value="Genomic_DNA"/>
</dbReference>
<evidence type="ECO:0000313" key="3">
    <source>
        <dbReference type="Proteomes" id="UP000191135"/>
    </source>
</evidence>
<organism evidence="2 3">
    <name type="scientific">Martelella mediterranea DSM 17316</name>
    <dbReference type="NCBI Taxonomy" id="1122214"/>
    <lineage>
        <taxon>Bacteria</taxon>
        <taxon>Pseudomonadati</taxon>
        <taxon>Pseudomonadota</taxon>
        <taxon>Alphaproteobacteria</taxon>
        <taxon>Hyphomicrobiales</taxon>
        <taxon>Aurantimonadaceae</taxon>
        <taxon>Martelella</taxon>
    </lineage>
</organism>
<feature type="compositionally biased region" description="Basic residues" evidence="1">
    <location>
        <begin position="1"/>
        <end position="17"/>
    </location>
</feature>
<keyword evidence="3" id="KW-1185">Reference proteome</keyword>
<dbReference type="AlphaFoldDB" id="A0A1U9Z002"/>
<reference evidence="2 3" key="1">
    <citation type="submission" date="2017-03" db="EMBL/GenBank/DDBJ databases">
        <title>Foreign affairs: Plasmid Transfer between Roseobacters and Rhizobia.</title>
        <authorList>
            <person name="Bartling P."/>
            <person name="Bunk B."/>
            <person name="Overmann J."/>
            <person name="Brinkmann H."/>
            <person name="Petersen J."/>
        </authorList>
    </citation>
    <scope>NUCLEOTIDE SEQUENCE [LARGE SCALE GENOMIC DNA]</scope>
    <source>
        <strain evidence="2 3">MACL11</strain>
    </source>
</reference>
<feature type="region of interest" description="Disordered" evidence="1">
    <location>
        <begin position="1"/>
        <end position="20"/>
    </location>
</feature>
<evidence type="ECO:0000256" key="1">
    <source>
        <dbReference type="SAM" id="MobiDB-lite"/>
    </source>
</evidence>
<evidence type="ECO:0000313" key="2">
    <source>
        <dbReference type="EMBL" id="AQZ51027.1"/>
    </source>
</evidence>
<protein>
    <submittedName>
        <fullName evidence="2">Uncharacterized protein</fullName>
    </submittedName>
</protein>
<dbReference type="Proteomes" id="UP000191135">
    <property type="component" value="Chromosome"/>
</dbReference>
<sequence>MAKGQKRSNREIRKPKKEKAAAVVDVPFAGSLVRNAGNSNVTRGKPKG</sequence>